<dbReference type="AlphaFoldDB" id="A0A493T1W6"/>
<accession>A0A493T1W6</accession>
<dbReference type="Proteomes" id="UP000016666">
    <property type="component" value="Unassembled WGS sequence"/>
</dbReference>
<dbReference type="Ensembl" id="ENSAPLT00000038528.1">
    <property type="protein sequence ID" value="ENSAPLP00000019645.1"/>
    <property type="gene ID" value="ENSAPLG00000025873.1"/>
</dbReference>
<protein>
    <recommendedName>
        <fullName evidence="1">R3H-associated N-terminal domain-containing protein</fullName>
    </recommendedName>
</protein>
<reference evidence="2" key="3">
    <citation type="submission" date="2025-09" db="UniProtKB">
        <authorList>
            <consortium name="Ensembl"/>
        </authorList>
    </citation>
    <scope>IDENTIFICATION</scope>
</reference>
<dbReference type="InterPro" id="IPR025952">
    <property type="entry name" value="R3H-assoc_dom"/>
</dbReference>
<dbReference type="Pfam" id="PF13902">
    <property type="entry name" value="R3H-assoc"/>
    <property type="match status" value="1"/>
</dbReference>
<feature type="domain" description="R3H-associated N-terminal" evidence="1">
    <location>
        <begin position="52"/>
        <end position="116"/>
    </location>
</feature>
<reference evidence="2" key="2">
    <citation type="submission" date="2025-08" db="UniProtKB">
        <authorList>
            <consortium name="Ensembl"/>
        </authorList>
    </citation>
    <scope>IDENTIFICATION</scope>
</reference>
<evidence type="ECO:0000259" key="1">
    <source>
        <dbReference type="Pfam" id="PF13902"/>
    </source>
</evidence>
<reference evidence="3" key="1">
    <citation type="submission" date="2017-10" db="EMBL/GenBank/DDBJ databases">
        <title>A new Pekin duck reference genome.</title>
        <authorList>
            <person name="Hou Z.-C."/>
            <person name="Zhou Z.-K."/>
            <person name="Zhu F."/>
            <person name="Hou S.-S."/>
        </authorList>
    </citation>
    <scope>NUCLEOTIDE SEQUENCE [LARGE SCALE GENOMIC DNA]</scope>
</reference>
<organism evidence="2 3">
    <name type="scientific">Anas platyrhynchos platyrhynchos</name>
    <name type="common">Northern mallard</name>
    <dbReference type="NCBI Taxonomy" id="8840"/>
    <lineage>
        <taxon>Eukaryota</taxon>
        <taxon>Metazoa</taxon>
        <taxon>Chordata</taxon>
        <taxon>Craniata</taxon>
        <taxon>Vertebrata</taxon>
        <taxon>Euteleostomi</taxon>
        <taxon>Archelosauria</taxon>
        <taxon>Archosauria</taxon>
        <taxon>Dinosauria</taxon>
        <taxon>Saurischia</taxon>
        <taxon>Theropoda</taxon>
        <taxon>Coelurosauria</taxon>
        <taxon>Aves</taxon>
        <taxon>Neognathae</taxon>
        <taxon>Galloanserae</taxon>
        <taxon>Anseriformes</taxon>
        <taxon>Anatidae</taxon>
        <taxon>Anatinae</taxon>
        <taxon>Anas</taxon>
    </lineage>
</organism>
<proteinExistence type="predicted"/>
<dbReference type="STRING" id="8840.ENSAPLP00000019645"/>
<keyword evidence="3" id="KW-1185">Reference proteome</keyword>
<dbReference type="PANTHER" id="PTHR32019:SF2">
    <property type="entry name" value="R3H DOMAIN-CONTAINING PROTEIN 4"/>
    <property type="match status" value="1"/>
</dbReference>
<dbReference type="PANTHER" id="PTHR32019">
    <property type="entry name" value="R3H DOMAIN-CONTAINING PROTEIN 4"/>
    <property type="match status" value="1"/>
</dbReference>
<sequence>RDLRGGRRRPDRAPETWLLSLLGAPGAVLLVAELLGCRAGCEAGLRGWTVVIWNDFMNRSGEEQERVLRYLEEEARQKQERKLPVKNKEKWKEHPAYTPKECFQRISRRLRSTLKRGRIPMVSRGPGGWGRAWGRVLVLSPSPQTGAEVQAMSSCSRGTPAAGAGWKLASCSAPCAGRGLSPARLCFSGSCRAFLPAGFWSLFSEAPQNHSPSGHRAVWGRAAGVCHAVPPRLAPRLRPLSGAFAFQGTLEGLEEELLAFFSVTPHSVYTALMDNRYHTLPPGCGWGHPTGG</sequence>
<dbReference type="InterPro" id="IPR039629">
    <property type="entry name" value="R3HDM4"/>
</dbReference>
<evidence type="ECO:0000313" key="2">
    <source>
        <dbReference type="Ensembl" id="ENSAPLP00000019645.1"/>
    </source>
</evidence>
<evidence type="ECO:0000313" key="3">
    <source>
        <dbReference type="Proteomes" id="UP000016666"/>
    </source>
</evidence>
<name>A0A493T1W6_ANAPP</name>